<dbReference type="PANTHER" id="PTHR33116">
    <property type="entry name" value="REVERSE TRANSCRIPTASE ZINC-BINDING DOMAIN-CONTAINING PROTEIN-RELATED-RELATED"/>
    <property type="match status" value="1"/>
</dbReference>
<gene>
    <name evidence="1" type="ORF">glysoja_041178</name>
</gene>
<evidence type="ECO:0000313" key="1">
    <source>
        <dbReference type="EMBL" id="KHN16319.1"/>
    </source>
</evidence>
<sequence length="48" mass="5308">MSFFRAPSAVIKRLTSIQRNFLWGGGAEGKKIAWVAWDQVCAPRDKGG</sequence>
<protein>
    <submittedName>
        <fullName evidence="1">Putative ribonuclease H protein</fullName>
    </submittedName>
</protein>
<organism evidence="1">
    <name type="scientific">Glycine soja</name>
    <name type="common">Wild soybean</name>
    <dbReference type="NCBI Taxonomy" id="3848"/>
    <lineage>
        <taxon>Eukaryota</taxon>
        <taxon>Viridiplantae</taxon>
        <taxon>Streptophyta</taxon>
        <taxon>Embryophyta</taxon>
        <taxon>Tracheophyta</taxon>
        <taxon>Spermatophyta</taxon>
        <taxon>Magnoliopsida</taxon>
        <taxon>eudicotyledons</taxon>
        <taxon>Gunneridae</taxon>
        <taxon>Pentapetalae</taxon>
        <taxon>rosids</taxon>
        <taxon>fabids</taxon>
        <taxon>Fabales</taxon>
        <taxon>Fabaceae</taxon>
        <taxon>Papilionoideae</taxon>
        <taxon>50 kb inversion clade</taxon>
        <taxon>NPAAA clade</taxon>
        <taxon>indigoferoid/millettioid clade</taxon>
        <taxon>Phaseoleae</taxon>
        <taxon>Glycine</taxon>
        <taxon>Glycine subgen. Soja</taxon>
    </lineage>
</organism>
<feature type="non-terminal residue" evidence="1">
    <location>
        <position position="48"/>
    </location>
</feature>
<name>A0A0B2Q8Q7_GLYSO</name>
<dbReference type="Proteomes" id="UP000053555">
    <property type="component" value="Unassembled WGS sequence"/>
</dbReference>
<proteinExistence type="predicted"/>
<dbReference type="PANTHER" id="PTHR33116:SF78">
    <property type="entry name" value="OS12G0587133 PROTEIN"/>
    <property type="match status" value="1"/>
</dbReference>
<reference evidence="1" key="1">
    <citation type="submission" date="2014-07" db="EMBL/GenBank/DDBJ databases">
        <title>Identification of a novel salt tolerance gene in wild soybean by whole-genome sequencing.</title>
        <authorList>
            <person name="Lam H.-M."/>
            <person name="Qi X."/>
            <person name="Li M.-W."/>
            <person name="Liu X."/>
            <person name="Xie M."/>
            <person name="Ni M."/>
            <person name="Xu X."/>
        </authorList>
    </citation>
    <scope>NUCLEOTIDE SEQUENCE [LARGE SCALE GENOMIC DNA]</scope>
    <source>
        <tissue evidence="1">Root</tissue>
    </source>
</reference>
<accession>A0A0B2Q8Q7</accession>
<dbReference type="EMBL" id="KN660535">
    <property type="protein sequence ID" value="KHN16319.1"/>
    <property type="molecule type" value="Genomic_DNA"/>
</dbReference>
<dbReference type="AlphaFoldDB" id="A0A0B2Q8Q7"/>